<sequence length="255" mass="27627">MSASPGITGNRPLTCQSLFETEEESLLHIREGLQYGLISTASFFTCNKSAPLDYELSLNTNTSRDNVLSKGYVYKITGEVIFPNDGTTAPVLNYLPQRAVKDRVVKAFNVKYRVPSNPRLVKTHSMFQKSKEFYFDGFLVGWDSANKMAVIEVVYLAPVGLGGASAVGREESTSSTPNTSPDRKRKLIQWSAAAEPVTTAASSSTNTVLVGQPDKDLNIPSESLATGVSSLNSDNSEPDLPLTTVAIGKKRAKKI</sequence>
<evidence type="ECO:0000256" key="1">
    <source>
        <dbReference type="SAM" id="MobiDB-lite"/>
    </source>
</evidence>
<reference evidence="3" key="4">
    <citation type="submission" date="2025-05" db="UniProtKB">
        <authorList>
            <consortium name="EnsemblFungi"/>
        </authorList>
    </citation>
    <scope>IDENTIFICATION</scope>
    <source>
        <strain evidence="3">isolate 1-1 / race 1 (BBBD)</strain>
    </source>
</reference>
<reference evidence="3 4" key="3">
    <citation type="journal article" date="2017" name="G3 (Bethesda)">
        <title>Comparative analysis highlights variable genome content of wheat rusts and divergence of the mating loci.</title>
        <authorList>
            <person name="Cuomo C.A."/>
            <person name="Bakkeren G."/>
            <person name="Khalil H.B."/>
            <person name="Panwar V."/>
            <person name="Joly D."/>
            <person name="Linning R."/>
            <person name="Sakthikumar S."/>
            <person name="Song X."/>
            <person name="Adiconis X."/>
            <person name="Fan L."/>
            <person name="Goldberg J.M."/>
            <person name="Levin J.Z."/>
            <person name="Young S."/>
            <person name="Zeng Q."/>
            <person name="Anikster Y."/>
            <person name="Bruce M."/>
            <person name="Wang M."/>
            <person name="Yin C."/>
            <person name="McCallum B."/>
            <person name="Szabo L.J."/>
            <person name="Hulbert S."/>
            <person name="Chen X."/>
            <person name="Fellers J.P."/>
        </authorList>
    </citation>
    <scope>NUCLEOTIDE SEQUENCE</scope>
    <source>
        <strain evidence="4">Isolate 1-1 / race 1 (BBBD)</strain>
        <strain evidence="3">isolate 1-1 / race 1 (BBBD)</strain>
    </source>
</reference>
<dbReference type="VEuPathDB" id="FungiDB:PTTG_25798"/>
<organism evidence="2">
    <name type="scientific">Puccinia triticina (isolate 1-1 / race 1 (BBBD))</name>
    <name type="common">Brown leaf rust fungus</name>
    <dbReference type="NCBI Taxonomy" id="630390"/>
    <lineage>
        <taxon>Eukaryota</taxon>
        <taxon>Fungi</taxon>
        <taxon>Dikarya</taxon>
        <taxon>Basidiomycota</taxon>
        <taxon>Pucciniomycotina</taxon>
        <taxon>Pucciniomycetes</taxon>
        <taxon>Pucciniales</taxon>
        <taxon>Pucciniaceae</taxon>
        <taxon>Puccinia</taxon>
    </lineage>
</organism>
<feature type="region of interest" description="Disordered" evidence="1">
    <location>
        <begin position="166"/>
        <end position="185"/>
    </location>
</feature>
<reference evidence="2" key="2">
    <citation type="submission" date="2016-05" db="EMBL/GenBank/DDBJ databases">
        <title>Comparative analysis highlights variable genome content of wheat rusts and divergence of the mating loci.</title>
        <authorList>
            <person name="Cuomo C.A."/>
            <person name="Bakkeren G."/>
            <person name="Szabo L."/>
            <person name="Khalil H."/>
            <person name="Joly D."/>
            <person name="Goldberg J."/>
            <person name="Young S."/>
            <person name="Zeng Q."/>
            <person name="Fellers J."/>
        </authorList>
    </citation>
    <scope>NUCLEOTIDE SEQUENCE [LARGE SCALE GENOMIC DNA]</scope>
    <source>
        <strain evidence="2">1-1 BBBD Race 1</strain>
    </source>
</reference>
<feature type="region of interest" description="Disordered" evidence="1">
    <location>
        <begin position="202"/>
        <end position="240"/>
    </location>
</feature>
<dbReference type="EMBL" id="ADAS02000009">
    <property type="protein sequence ID" value="OAV98099.1"/>
    <property type="molecule type" value="Genomic_DNA"/>
</dbReference>
<feature type="compositionally biased region" description="Polar residues" evidence="1">
    <location>
        <begin position="220"/>
        <end position="235"/>
    </location>
</feature>
<evidence type="ECO:0000313" key="4">
    <source>
        <dbReference type="Proteomes" id="UP000005240"/>
    </source>
</evidence>
<dbReference type="EnsemblFungi" id="PTTG_25798-t43_1">
    <property type="protein sequence ID" value="PTTG_25798-t43_1-p1"/>
    <property type="gene ID" value="PTTG_25798"/>
</dbReference>
<dbReference type="AlphaFoldDB" id="A0A180H0G2"/>
<reference evidence="2" key="1">
    <citation type="submission" date="2009-11" db="EMBL/GenBank/DDBJ databases">
        <authorList>
            <consortium name="The Broad Institute Genome Sequencing Platform"/>
            <person name="Ward D."/>
            <person name="Feldgarden M."/>
            <person name="Earl A."/>
            <person name="Young S.K."/>
            <person name="Zeng Q."/>
            <person name="Koehrsen M."/>
            <person name="Alvarado L."/>
            <person name="Berlin A."/>
            <person name="Bochicchio J."/>
            <person name="Borenstein D."/>
            <person name="Chapman S.B."/>
            <person name="Chen Z."/>
            <person name="Engels R."/>
            <person name="Freedman E."/>
            <person name="Gellesch M."/>
            <person name="Goldberg J."/>
            <person name="Griggs A."/>
            <person name="Gujja S."/>
            <person name="Heilman E."/>
            <person name="Heiman D."/>
            <person name="Hepburn T."/>
            <person name="Howarth C."/>
            <person name="Jen D."/>
            <person name="Larson L."/>
            <person name="Lewis B."/>
            <person name="Mehta T."/>
            <person name="Park D."/>
            <person name="Pearson M."/>
            <person name="Roberts A."/>
            <person name="Saif S."/>
            <person name="Shea T."/>
            <person name="Shenoy N."/>
            <person name="Sisk P."/>
            <person name="Stolte C."/>
            <person name="Sykes S."/>
            <person name="Thomson T."/>
            <person name="Walk T."/>
            <person name="White J."/>
            <person name="Yandava C."/>
            <person name="Izard J."/>
            <person name="Baranova O.V."/>
            <person name="Blanton J.M."/>
            <person name="Tanner A.C."/>
            <person name="Dewhirst F.E."/>
            <person name="Haas B."/>
            <person name="Nusbaum C."/>
            <person name="Birren B."/>
        </authorList>
    </citation>
    <scope>NUCLEOTIDE SEQUENCE [LARGE SCALE GENOMIC DNA]</scope>
    <source>
        <strain evidence="2">1-1 BBBD Race 1</strain>
    </source>
</reference>
<protein>
    <submittedName>
        <fullName evidence="2 3">Uncharacterized protein</fullName>
    </submittedName>
</protein>
<name>A0A180H0G2_PUCT1</name>
<dbReference type="OrthoDB" id="10604670at2759"/>
<dbReference type="Proteomes" id="UP000005240">
    <property type="component" value="Unassembled WGS sequence"/>
</dbReference>
<proteinExistence type="predicted"/>
<keyword evidence="4" id="KW-1185">Reference proteome</keyword>
<evidence type="ECO:0000313" key="2">
    <source>
        <dbReference type="EMBL" id="OAV98099.1"/>
    </source>
</evidence>
<accession>A0A180H0G2</accession>
<gene>
    <name evidence="2" type="ORF">PTTG_25798</name>
</gene>
<evidence type="ECO:0000313" key="3">
    <source>
        <dbReference type="EnsemblFungi" id="PTTG_25798-t43_1-p1"/>
    </source>
</evidence>